<dbReference type="Proteomes" id="UP000183832">
    <property type="component" value="Unassembled WGS sequence"/>
</dbReference>
<protein>
    <submittedName>
        <fullName evidence="1">CLUMA_CG019684, isoform A</fullName>
    </submittedName>
</protein>
<dbReference type="AlphaFoldDB" id="A0A1J1J5D1"/>
<keyword evidence="2" id="KW-1185">Reference proteome</keyword>
<accession>A0A1J1J5D1</accession>
<proteinExistence type="predicted"/>
<gene>
    <name evidence="1" type="ORF">CLUMA_CG019684</name>
</gene>
<evidence type="ECO:0000313" key="2">
    <source>
        <dbReference type="Proteomes" id="UP000183832"/>
    </source>
</evidence>
<organism evidence="1 2">
    <name type="scientific">Clunio marinus</name>
    <dbReference type="NCBI Taxonomy" id="568069"/>
    <lineage>
        <taxon>Eukaryota</taxon>
        <taxon>Metazoa</taxon>
        <taxon>Ecdysozoa</taxon>
        <taxon>Arthropoda</taxon>
        <taxon>Hexapoda</taxon>
        <taxon>Insecta</taxon>
        <taxon>Pterygota</taxon>
        <taxon>Neoptera</taxon>
        <taxon>Endopterygota</taxon>
        <taxon>Diptera</taxon>
        <taxon>Nematocera</taxon>
        <taxon>Chironomoidea</taxon>
        <taxon>Chironomidae</taxon>
        <taxon>Clunio</taxon>
    </lineage>
</organism>
<reference evidence="1 2" key="1">
    <citation type="submission" date="2015-04" db="EMBL/GenBank/DDBJ databases">
        <authorList>
            <person name="Syromyatnikov M.Y."/>
            <person name="Popov V.N."/>
        </authorList>
    </citation>
    <scope>NUCLEOTIDE SEQUENCE [LARGE SCALE GENOMIC DNA]</scope>
</reference>
<sequence>MFREAIERRQYAAQENQGTKRGGRVENRHEIVLKECNVAFFGFEIVSEIVWKQRSLTSEKEKLAAGVPCRPCQISFCKRNPNLMTSFEATAKSMKNSTDKRKNSFVFRKKHVQAILDQEISA</sequence>
<dbReference type="EMBL" id="CVRI01000067">
    <property type="protein sequence ID" value="CRL06678.1"/>
    <property type="molecule type" value="Genomic_DNA"/>
</dbReference>
<name>A0A1J1J5D1_9DIPT</name>
<evidence type="ECO:0000313" key="1">
    <source>
        <dbReference type="EMBL" id="CRL06678.1"/>
    </source>
</evidence>